<feature type="transmembrane region" description="Helical" evidence="6">
    <location>
        <begin position="230"/>
        <end position="252"/>
    </location>
</feature>
<evidence type="ECO:0000256" key="2">
    <source>
        <dbReference type="ARBA" id="ARBA00022692"/>
    </source>
</evidence>
<comment type="caution">
    <text evidence="8">The sequence shown here is derived from an EMBL/GenBank/DDBJ whole genome shotgun (WGS) entry which is preliminary data.</text>
</comment>
<reference evidence="8 9" key="1">
    <citation type="submission" date="2024-07" db="EMBL/GenBank/DDBJ databases">
        <title>Section-level genome sequencing and comparative genomics of Aspergillus sections Usti and Cavernicolus.</title>
        <authorList>
            <consortium name="Lawrence Berkeley National Laboratory"/>
            <person name="Nybo J.L."/>
            <person name="Vesth T.C."/>
            <person name="Theobald S."/>
            <person name="Frisvad J.C."/>
            <person name="Larsen T.O."/>
            <person name="Kjaerboelling I."/>
            <person name="Rothschild-Mancinelli K."/>
            <person name="Lyhne E.K."/>
            <person name="Kogle M.E."/>
            <person name="Barry K."/>
            <person name="Clum A."/>
            <person name="Na H."/>
            <person name="Ledsgaard L."/>
            <person name="Lin J."/>
            <person name="Lipzen A."/>
            <person name="Kuo A."/>
            <person name="Riley R."/>
            <person name="Mondo S."/>
            <person name="Labutti K."/>
            <person name="Haridas S."/>
            <person name="Pangalinan J."/>
            <person name="Salamov A.A."/>
            <person name="Simmons B.A."/>
            <person name="Magnuson J.K."/>
            <person name="Chen J."/>
            <person name="Drula E."/>
            <person name="Henrissat B."/>
            <person name="Wiebenga A."/>
            <person name="Lubbers R.J."/>
            <person name="Gomes A.C."/>
            <person name="Makela M.R."/>
            <person name="Stajich J."/>
            <person name="Grigoriev I.V."/>
            <person name="Mortensen U.H."/>
            <person name="De Vries R.P."/>
            <person name="Baker S.E."/>
            <person name="Andersen M.R."/>
        </authorList>
    </citation>
    <scope>NUCLEOTIDE SEQUENCE [LARGE SCALE GENOMIC DNA]</scope>
    <source>
        <strain evidence="8 9">CBS 588.65</strain>
    </source>
</reference>
<dbReference type="PROSITE" id="PS50850">
    <property type="entry name" value="MFS"/>
    <property type="match status" value="1"/>
</dbReference>
<evidence type="ECO:0000256" key="4">
    <source>
        <dbReference type="ARBA" id="ARBA00023136"/>
    </source>
</evidence>
<dbReference type="PANTHER" id="PTHR23501:SF50">
    <property type="entry name" value="MFS SIDEROCHROME IRON TRANSPORTER MIRB (AFU_ORTHOLOGUE AFUA_3G03640)-RELATED"/>
    <property type="match status" value="1"/>
</dbReference>
<evidence type="ECO:0000256" key="1">
    <source>
        <dbReference type="ARBA" id="ARBA00004141"/>
    </source>
</evidence>
<dbReference type="InterPro" id="IPR011701">
    <property type="entry name" value="MFS"/>
</dbReference>
<keyword evidence="4 6" id="KW-0472">Membrane</keyword>
<feature type="transmembrane region" description="Helical" evidence="6">
    <location>
        <begin position="487"/>
        <end position="509"/>
    </location>
</feature>
<sequence>MAITKFQVPFSRRKSATEAEEPTRTADIETPADEKTVSPNEKEADSTSEDMIPAGPTQGGVQKMQAITQVWSKWSLAAVLCLLWLLTLANGFRTAILYSLTPYATSSFQSHSLLTVVNVVSSAMTSALYIPVAKLLDVWGRAEGWLFMVMLSTLGLIMMAASKNLPTYCAAEVFYSVGFGGLNYILCVIAADVTNLRNRGIAFAFTSSPYMITAFAGSKAAEKFLVNVNWRWGFGAFAIIIPIVASPTYVVLKMAMIKAEKQGLIAPRERSGRTLVENIKHYFFELDIPGVILLAGGLTVFLLPFTLASRAPNGWATDYIIAMIVTGFVVLILFVLYQAYLAPKPFLKYEFLTDRTVIGACLLDANYQMSYYCWNSYFSSFLQVVSNLGVAEAGYVGSTFQVVSGVLLFLVGYAIRKTGYFKWLLWIAVPMYIFAQGLMIHFRQPNQYIGYIVMCEIFISVAGACFILIMQLAVLAAVDHQHVASALAVLFISGGIGGSVGNAISGAIWTNTFLPALQRNLPESVLPNVMTIYASLPAQLAYPVNSEERLAIQRSYGYAQTRMLAAGTGLMVLVFVWVALIKNYNVGKMRQTKGVVF</sequence>
<evidence type="ECO:0000259" key="7">
    <source>
        <dbReference type="PROSITE" id="PS50850"/>
    </source>
</evidence>
<feature type="transmembrane region" description="Helical" evidence="6">
    <location>
        <begin position="288"/>
        <end position="307"/>
    </location>
</feature>
<feature type="region of interest" description="Disordered" evidence="5">
    <location>
        <begin position="1"/>
        <end position="58"/>
    </location>
</feature>
<feature type="transmembrane region" description="Helical" evidence="6">
    <location>
        <begin position="563"/>
        <end position="581"/>
    </location>
</feature>
<dbReference type="Proteomes" id="UP001610334">
    <property type="component" value="Unassembled WGS sequence"/>
</dbReference>
<feature type="transmembrane region" description="Helical" evidence="6">
    <location>
        <begin position="389"/>
        <end position="411"/>
    </location>
</feature>
<keyword evidence="3 6" id="KW-1133">Transmembrane helix</keyword>
<feature type="domain" description="Major facilitator superfamily (MFS) profile" evidence="7">
    <location>
        <begin position="79"/>
        <end position="584"/>
    </location>
</feature>
<gene>
    <name evidence="8" type="ORF">BJX63DRAFT_438294</name>
</gene>
<dbReference type="SUPFAM" id="SSF103473">
    <property type="entry name" value="MFS general substrate transporter"/>
    <property type="match status" value="2"/>
</dbReference>
<evidence type="ECO:0000256" key="6">
    <source>
        <dbReference type="SAM" id="Phobius"/>
    </source>
</evidence>
<feature type="transmembrane region" description="Helical" evidence="6">
    <location>
        <begin position="319"/>
        <end position="340"/>
    </location>
</feature>
<organism evidence="8 9">
    <name type="scientific">Aspergillus granulosus</name>
    <dbReference type="NCBI Taxonomy" id="176169"/>
    <lineage>
        <taxon>Eukaryota</taxon>
        <taxon>Fungi</taxon>
        <taxon>Dikarya</taxon>
        <taxon>Ascomycota</taxon>
        <taxon>Pezizomycotina</taxon>
        <taxon>Eurotiomycetes</taxon>
        <taxon>Eurotiomycetidae</taxon>
        <taxon>Eurotiales</taxon>
        <taxon>Aspergillaceae</taxon>
        <taxon>Aspergillus</taxon>
        <taxon>Aspergillus subgen. Nidulantes</taxon>
    </lineage>
</organism>
<accession>A0ABR4GSD8</accession>
<feature type="transmembrane region" description="Helical" evidence="6">
    <location>
        <begin position="74"/>
        <end position="92"/>
    </location>
</feature>
<feature type="transmembrane region" description="Helical" evidence="6">
    <location>
        <begin position="173"/>
        <end position="193"/>
    </location>
</feature>
<protein>
    <submittedName>
        <fullName evidence="8">Siderophore iron transporter mirB</fullName>
    </submittedName>
</protein>
<feature type="transmembrane region" description="Helical" evidence="6">
    <location>
        <begin position="448"/>
        <end position="475"/>
    </location>
</feature>
<dbReference type="PANTHER" id="PTHR23501">
    <property type="entry name" value="MAJOR FACILITATOR SUPERFAMILY"/>
    <property type="match status" value="1"/>
</dbReference>
<feature type="transmembrane region" description="Helical" evidence="6">
    <location>
        <begin position="112"/>
        <end position="132"/>
    </location>
</feature>
<feature type="transmembrane region" description="Helical" evidence="6">
    <location>
        <begin position="144"/>
        <end position="161"/>
    </location>
</feature>
<proteinExistence type="predicted"/>
<evidence type="ECO:0000256" key="3">
    <source>
        <dbReference type="ARBA" id="ARBA00022989"/>
    </source>
</evidence>
<name>A0ABR4GSD8_9EURO</name>
<dbReference type="Pfam" id="PF07690">
    <property type="entry name" value="MFS_1"/>
    <property type="match status" value="1"/>
</dbReference>
<feature type="transmembrane region" description="Helical" evidence="6">
    <location>
        <begin position="423"/>
        <end position="442"/>
    </location>
</feature>
<dbReference type="InterPro" id="IPR036259">
    <property type="entry name" value="MFS_trans_sf"/>
</dbReference>
<keyword evidence="9" id="KW-1185">Reference proteome</keyword>
<keyword evidence="2 6" id="KW-0812">Transmembrane</keyword>
<dbReference type="Gene3D" id="1.20.1250.20">
    <property type="entry name" value="MFS general substrate transporter like domains"/>
    <property type="match status" value="2"/>
</dbReference>
<dbReference type="EMBL" id="JBFXLT010000219">
    <property type="protein sequence ID" value="KAL2801982.1"/>
    <property type="molecule type" value="Genomic_DNA"/>
</dbReference>
<feature type="transmembrane region" description="Helical" evidence="6">
    <location>
        <begin position="200"/>
        <end position="218"/>
    </location>
</feature>
<evidence type="ECO:0000313" key="9">
    <source>
        <dbReference type="Proteomes" id="UP001610334"/>
    </source>
</evidence>
<evidence type="ECO:0000313" key="8">
    <source>
        <dbReference type="EMBL" id="KAL2801982.1"/>
    </source>
</evidence>
<evidence type="ECO:0000256" key="5">
    <source>
        <dbReference type="SAM" id="MobiDB-lite"/>
    </source>
</evidence>
<dbReference type="InterPro" id="IPR020846">
    <property type="entry name" value="MFS_dom"/>
</dbReference>
<comment type="subcellular location">
    <subcellularLocation>
        <location evidence="1">Membrane</location>
        <topology evidence="1">Multi-pass membrane protein</topology>
    </subcellularLocation>
</comment>
<feature type="compositionally biased region" description="Basic and acidic residues" evidence="5">
    <location>
        <begin position="15"/>
        <end position="45"/>
    </location>
</feature>
<feature type="transmembrane region" description="Helical" evidence="6">
    <location>
        <begin position="352"/>
        <end position="369"/>
    </location>
</feature>